<dbReference type="Pfam" id="PF02391">
    <property type="entry name" value="MoaE"/>
    <property type="match status" value="1"/>
</dbReference>
<proteinExistence type="predicted"/>
<dbReference type="GO" id="GO:0030366">
    <property type="term" value="F:molybdopterin synthase activity"/>
    <property type="evidence" value="ECO:0007669"/>
    <property type="project" value="UniProtKB-EC"/>
</dbReference>
<organism evidence="1 2">
    <name type="scientific">Natronocalculus amylovorans</name>
    <dbReference type="NCBI Taxonomy" id="2917812"/>
    <lineage>
        <taxon>Archaea</taxon>
        <taxon>Methanobacteriati</taxon>
        <taxon>Methanobacteriota</taxon>
        <taxon>Stenosarchaea group</taxon>
        <taxon>Halobacteria</taxon>
        <taxon>Halobacteriales</taxon>
        <taxon>Haloferacaceae</taxon>
        <taxon>Natronocalculus</taxon>
    </lineage>
</organism>
<reference evidence="1" key="1">
    <citation type="journal article" date="2022" name="Syst. Appl. Microbiol.">
        <title>Natronocalculus amylovorans gen. nov., sp. nov., and Natranaeroarchaeum aerophilus sp. nov., dominant culturable amylolytic natronoarchaea from hypersaline soda lakes in southwestern Siberia.</title>
        <authorList>
            <person name="Sorokin D.Y."/>
            <person name="Elcheninov A.G."/>
            <person name="Khizhniak T.V."/>
            <person name="Koenen M."/>
            <person name="Bale N.J."/>
            <person name="Damste J.S.S."/>
            <person name="Kublanov I.V."/>
        </authorList>
    </citation>
    <scope>NUCLEOTIDE SEQUENCE</scope>
    <source>
        <strain evidence="1">AArc-St2</strain>
    </source>
</reference>
<sequence>MHTLSVIGPGSIDVIDAVADRLDGRVAVIEWSSDSENTAVEDTRYLVHADGTWSGQGEKTTLDRLLDQLSTTHEYALLSGTTRARVPTIVIGDKTAIESGTVIETVPDADSVDSSAVAESIKEYEPYITLATLIEQVKATPGAERSGAIATFTGRVRAKDSDDDSPTESLTFEKYDGVAEARMEKIESELAAREGVFSVTMHHRVGRIEDGEDIVFVVVLAGHRTEAFRTVEDGINRLKDEVPIFKKEVTTDEEFWVHDRSS</sequence>
<accession>A0AAE3FWY5</accession>
<keyword evidence="1" id="KW-0808">Transferase</keyword>
<protein>
    <submittedName>
        <fullName evidence="1">Molybdopterin synthase</fullName>
        <ecNumber evidence="1">2.8.1.12</ecNumber>
    </submittedName>
</protein>
<dbReference type="CDD" id="cd00756">
    <property type="entry name" value="MoaE"/>
    <property type="match status" value="1"/>
</dbReference>
<dbReference type="InterPro" id="IPR003448">
    <property type="entry name" value="Mopterin_biosynth_MoaE"/>
</dbReference>
<dbReference type="EMBL" id="JAKRVX010000002">
    <property type="protein sequence ID" value="MCL9816528.1"/>
    <property type="molecule type" value="Genomic_DNA"/>
</dbReference>
<keyword evidence="2" id="KW-1185">Reference proteome</keyword>
<dbReference type="InterPro" id="IPR036563">
    <property type="entry name" value="MoaE_sf"/>
</dbReference>
<dbReference type="Gene3D" id="3.90.1170.40">
    <property type="entry name" value="Molybdopterin biosynthesis MoaE subunit"/>
    <property type="match status" value="1"/>
</dbReference>
<evidence type="ECO:0000313" key="2">
    <source>
        <dbReference type="Proteomes" id="UP001203207"/>
    </source>
</evidence>
<dbReference type="SUPFAM" id="SSF54690">
    <property type="entry name" value="Molybdopterin synthase subunit MoaE"/>
    <property type="match status" value="1"/>
</dbReference>
<name>A0AAE3FWY5_9EURY</name>
<comment type="caution">
    <text evidence="1">The sequence shown here is derived from an EMBL/GenBank/DDBJ whole genome shotgun (WGS) entry which is preliminary data.</text>
</comment>
<gene>
    <name evidence="1" type="ORF">AArcSt2_06165</name>
</gene>
<evidence type="ECO:0000313" key="1">
    <source>
        <dbReference type="EMBL" id="MCL9816528.1"/>
    </source>
</evidence>
<dbReference type="NCBIfam" id="NF011061">
    <property type="entry name" value="PRK14493.1"/>
    <property type="match status" value="1"/>
</dbReference>
<reference evidence="1" key="2">
    <citation type="submission" date="2022-02" db="EMBL/GenBank/DDBJ databases">
        <authorList>
            <person name="Elcheninov A.G."/>
            <person name="Sorokin D.Y."/>
            <person name="Kublanov I.V."/>
        </authorList>
    </citation>
    <scope>NUCLEOTIDE SEQUENCE</scope>
    <source>
        <strain evidence="1">AArc-St2</strain>
    </source>
</reference>
<dbReference type="RefSeq" id="WP_250583453.1">
    <property type="nucleotide sequence ID" value="NZ_JAKRVX010000002.1"/>
</dbReference>
<dbReference type="Proteomes" id="UP001203207">
    <property type="component" value="Unassembled WGS sequence"/>
</dbReference>
<dbReference type="EC" id="2.8.1.12" evidence="1"/>
<dbReference type="GO" id="GO:0006777">
    <property type="term" value="P:Mo-molybdopterin cofactor biosynthetic process"/>
    <property type="evidence" value="ECO:0007669"/>
    <property type="project" value="InterPro"/>
</dbReference>
<dbReference type="PANTHER" id="PTHR23404">
    <property type="entry name" value="MOLYBDOPTERIN SYNTHASE RELATED"/>
    <property type="match status" value="1"/>
</dbReference>
<dbReference type="AlphaFoldDB" id="A0AAE3FWY5"/>